<dbReference type="Proteomes" id="UP000024547">
    <property type="component" value="Unassembled WGS sequence"/>
</dbReference>
<evidence type="ECO:0000256" key="1">
    <source>
        <dbReference type="SAM" id="MobiDB-lite"/>
    </source>
</evidence>
<dbReference type="RefSeq" id="WP_035548606.1">
    <property type="nucleotide sequence ID" value="NZ_AWFH01000002.1"/>
</dbReference>
<sequence length="253" mass="28524">MKPADPARMRDEGVSPAPSSCRPPPHTSSRFAFGLRPQLHACAIGSTLIFLDIEADRYFAMTGEDAEAFQALYELEGETAPNGDLRRAESRFVDLDLLREMHSATPGCRPCVRPPPIGSAYGDVLKARIRPLPLLRALLTSLILTRLHSFSQMIQAARRWKDQIPGGPNHLYEAIDHARSLHRFTPFLFTRHESCLFRSLLLVRYLHVFGIPADWEFGVRLAPFCAHCWVEHEGIVLNDHQDTVLSYTKILSV</sequence>
<dbReference type="PATRIC" id="fig|1280948.3.peg.762"/>
<evidence type="ECO:0000313" key="4">
    <source>
        <dbReference type="Proteomes" id="UP000024547"/>
    </source>
</evidence>
<feature type="region of interest" description="Disordered" evidence="1">
    <location>
        <begin position="1"/>
        <end position="26"/>
    </location>
</feature>
<dbReference type="eggNOG" id="ENOG5033GCR">
    <property type="taxonomic scope" value="Bacteria"/>
</dbReference>
<comment type="caution">
    <text evidence="3">The sequence shown here is derived from an EMBL/GenBank/DDBJ whole genome shotgun (WGS) entry which is preliminary data.</text>
</comment>
<dbReference type="Pfam" id="PF13471">
    <property type="entry name" value="Transglut_core3"/>
    <property type="match status" value="1"/>
</dbReference>
<reference evidence="3 4" key="1">
    <citation type="journal article" date="2014" name="Antonie Van Leeuwenhoek">
        <title>Hyphomonas beringensis sp. nov. and Hyphomonas chukchiensis sp. nov., isolated from surface seawater of the Bering Sea and Chukchi Sea.</title>
        <authorList>
            <person name="Li C."/>
            <person name="Lai Q."/>
            <person name="Li G."/>
            <person name="Dong C."/>
            <person name="Wang J."/>
            <person name="Liao Y."/>
            <person name="Shao Z."/>
        </authorList>
    </citation>
    <scope>NUCLEOTIDE SEQUENCE [LARGE SCALE GENOMIC DNA]</scope>
    <source>
        <strain evidence="3 4">22II1-22F38</strain>
    </source>
</reference>
<dbReference type="EMBL" id="AWFH01000002">
    <property type="protein sequence ID" value="KCZ64682.1"/>
    <property type="molecule type" value="Genomic_DNA"/>
</dbReference>
<protein>
    <recommendedName>
        <fullName evidence="2">Microcin J25-processing protein McjB C-terminal domain-containing protein</fullName>
    </recommendedName>
</protein>
<dbReference type="InterPro" id="IPR053521">
    <property type="entry name" value="McjB-like"/>
</dbReference>
<dbReference type="NCBIfam" id="NF033537">
    <property type="entry name" value="lasso_biosyn_B2"/>
    <property type="match status" value="1"/>
</dbReference>
<accession>A0A059EAX2</accession>
<dbReference type="AlphaFoldDB" id="A0A059EAX2"/>
<name>A0A059EAX2_9PROT</name>
<dbReference type="STRING" id="1280948.HY36_12615"/>
<keyword evidence="4" id="KW-1185">Reference proteome</keyword>
<organism evidence="3 4">
    <name type="scientific">Hyphomonas atlantica</name>
    <dbReference type="NCBI Taxonomy" id="1280948"/>
    <lineage>
        <taxon>Bacteria</taxon>
        <taxon>Pseudomonadati</taxon>
        <taxon>Pseudomonadota</taxon>
        <taxon>Alphaproteobacteria</taxon>
        <taxon>Hyphomonadales</taxon>
        <taxon>Hyphomonadaceae</taxon>
        <taxon>Hyphomonas</taxon>
    </lineage>
</organism>
<evidence type="ECO:0000313" key="3">
    <source>
        <dbReference type="EMBL" id="KCZ64682.1"/>
    </source>
</evidence>
<proteinExistence type="predicted"/>
<evidence type="ECO:0000259" key="2">
    <source>
        <dbReference type="Pfam" id="PF13471"/>
    </source>
</evidence>
<dbReference type="InterPro" id="IPR032708">
    <property type="entry name" value="McjB_C"/>
</dbReference>
<dbReference type="MEROPS" id="C96.001"/>
<dbReference type="OrthoDB" id="119963at2"/>
<feature type="domain" description="Microcin J25-processing protein McjB C-terminal" evidence="2">
    <location>
        <begin position="146"/>
        <end position="251"/>
    </location>
</feature>
<feature type="compositionally biased region" description="Basic and acidic residues" evidence="1">
    <location>
        <begin position="1"/>
        <end position="13"/>
    </location>
</feature>
<gene>
    <name evidence="3" type="ORF">HY36_12615</name>
</gene>